<evidence type="ECO:0000313" key="2">
    <source>
        <dbReference type="Proteomes" id="UP000324222"/>
    </source>
</evidence>
<sequence length="202" mass="21554">MLSGDCCKFVFSCSMSLSSDWLNPRPSGQAAPPLYLIWVVSPFLKQGLPHCGNALKRNTSSLVPRAAAAPPPPLPPVSGRGAAATVCLNKLAEASTRGCSTHSLLPPPSLAKLYSWCSVVGPPWPRELTAGWRKEVVGGCQLRCWLWWRCGGVAGSTAVGARRQGNADAHIISTNCLGYPAQVAPWRCSAQRVMVAHLLLKL</sequence>
<dbReference type="EMBL" id="VSRR010001618">
    <property type="protein sequence ID" value="MPC26578.1"/>
    <property type="molecule type" value="Genomic_DNA"/>
</dbReference>
<dbReference type="AlphaFoldDB" id="A0A5B7DYQ2"/>
<proteinExistence type="predicted"/>
<name>A0A5B7DYQ2_PORTR</name>
<protein>
    <submittedName>
        <fullName evidence="1">Uncharacterized protein</fullName>
    </submittedName>
</protein>
<keyword evidence="2" id="KW-1185">Reference proteome</keyword>
<organism evidence="1 2">
    <name type="scientific">Portunus trituberculatus</name>
    <name type="common">Swimming crab</name>
    <name type="synonym">Neptunus trituberculatus</name>
    <dbReference type="NCBI Taxonomy" id="210409"/>
    <lineage>
        <taxon>Eukaryota</taxon>
        <taxon>Metazoa</taxon>
        <taxon>Ecdysozoa</taxon>
        <taxon>Arthropoda</taxon>
        <taxon>Crustacea</taxon>
        <taxon>Multicrustacea</taxon>
        <taxon>Malacostraca</taxon>
        <taxon>Eumalacostraca</taxon>
        <taxon>Eucarida</taxon>
        <taxon>Decapoda</taxon>
        <taxon>Pleocyemata</taxon>
        <taxon>Brachyura</taxon>
        <taxon>Eubrachyura</taxon>
        <taxon>Portunoidea</taxon>
        <taxon>Portunidae</taxon>
        <taxon>Portuninae</taxon>
        <taxon>Portunus</taxon>
    </lineage>
</organism>
<gene>
    <name evidence="1" type="ORF">E2C01_019721</name>
</gene>
<accession>A0A5B7DYQ2</accession>
<dbReference type="Proteomes" id="UP000324222">
    <property type="component" value="Unassembled WGS sequence"/>
</dbReference>
<evidence type="ECO:0000313" key="1">
    <source>
        <dbReference type="EMBL" id="MPC26578.1"/>
    </source>
</evidence>
<comment type="caution">
    <text evidence="1">The sequence shown here is derived from an EMBL/GenBank/DDBJ whole genome shotgun (WGS) entry which is preliminary data.</text>
</comment>
<reference evidence="1 2" key="1">
    <citation type="submission" date="2019-05" db="EMBL/GenBank/DDBJ databases">
        <title>Another draft genome of Portunus trituberculatus and its Hox gene families provides insights of decapod evolution.</title>
        <authorList>
            <person name="Jeong J.-H."/>
            <person name="Song I."/>
            <person name="Kim S."/>
            <person name="Choi T."/>
            <person name="Kim D."/>
            <person name="Ryu S."/>
            <person name="Kim W."/>
        </authorList>
    </citation>
    <scope>NUCLEOTIDE SEQUENCE [LARGE SCALE GENOMIC DNA]</scope>
    <source>
        <tissue evidence="1">Muscle</tissue>
    </source>
</reference>